<dbReference type="EMBL" id="CAJVPP010004111">
    <property type="protein sequence ID" value="CAG8643791.1"/>
    <property type="molecule type" value="Genomic_DNA"/>
</dbReference>
<sequence length="139" mass="14941">MNKSGFSGRRYPSTGSKPSPNTKCQKCLETGHWTYECKNKRAYSARPTRTQQLTKPLKPISIELPDDFKTKSSSSSEDSGSSSSDSLSDSDSDTSASSSSFSSDSGSGSSSSSVSSRSRRSSSSSSLSELRGRKRKRAR</sequence>
<keyword evidence="3" id="KW-1185">Reference proteome</keyword>
<dbReference type="AlphaFoldDB" id="A0A9N9GYM1"/>
<dbReference type="InterPro" id="IPR036875">
    <property type="entry name" value="Znf_CCHC_sf"/>
</dbReference>
<dbReference type="GO" id="GO:0003676">
    <property type="term" value="F:nucleic acid binding"/>
    <property type="evidence" value="ECO:0007669"/>
    <property type="project" value="InterPro"/>
</dbReference>
<name>A0A9N9GYM1_FUNMO</name>
<reference evidence="2" key="1">
    <citation type="submission" date="2021-06" db="EMBL/GenBank/DDBJ databases">
        <authorList>
            <person name="Kallberg Y."/>
            <person name="Tangrot J."/>
            <person name="Rosling A."/>
        </authorList>
    </citation>
    <scope>NUCLEOTIDE SEQUENCE</scope>
    <source>
        <strain evidence="2">87-6 pot B 2015</strain>
    </source>
</reference>
<accession>A0A9N9GYM1</accession>
<feature type="region of interest" description="Disordered" evidence="1">
    <location>
        <begin position="38"/>
        <end position="139"/>
    </location>
</feature>
<feature type="compositionally biased region" description="Low complexity" evidence="1">
    <location>
        <begin position="72"/>
        <end position="128"/>
    </location>
</feature>
<dbReference type="Pfam" id="PF13917">
    <property type="entry name" value="zf-CCHC_3"/>
    <property type="match status" value="1"/>
</dbReference>
<evidence type="ECO:0000313" key="2">
    <source>
        <dbReference type="EMBL" id="CAG8643791.1"/>
    </source>
</evidence>
<proteinExistence type="predicted"/>
<feature type="region of interest" description="Disordered" evidence="1">
    <location>
        <begin position="1"/>
        <end position="23"/>
    </location>
</feature>
<dbReference type="Proteomes" id="UP000789375">
    <property type="component" value="Unassembled WGS sequence"/>
</dbReference>
<comment type="caution">
    <text evidence="2">The sequence shown here is derived from an EMBL/GenBank/DDBJ whole genome shotgun (WGS) entry which is preliminary data.</text>
</comment>
<dbReference type="SUPFAM" id="SSF57756">
    <property type="entry name" value="Retrovirus zinc finger-like domains"/>
    <property type="match status" value="1"/>
</dbReference>
<organism evidence="2 3">
    <name type="scientific">Funneliformis mosseae</name>
    <name type="common">Endomycorrhizal fungus</name>
    <name type="synonym">Glomus mosseae</name>
    <dbReference type="NCBI Taxonomy" id="27381"/>
    <lineage>
        <taxon>Eukaryota</taxon>
        <taxon>Fungi</taxon>
        <taxon>Fungi incertae sedis</taxon>
        <taxon>Mucoromycota</taxon>
        <taxon>Glomeromycotina</taxon>
        <taxon>Glomeromycetes</taxon>
        <taxon>Glomerales</taxon>
        <taxon>Glomeraceae</taxon>
        <taxon>Funneliformis</taxon>
    </lineage>
</organism>
<gene>
    <name evidence="2" type="ORF">FMOSSE_LOCUS11127</name>
</gene>
<feature type="compositionally biased region" description="Polar residues" evidence="1">
    <location>
        <begin position="13"/>
        <end position="23"/>
    </location>
</feature>
<protein>
    <submittedName>
        <fullName evidence="2">3899_t:CDS:1</fullName>
    </submittedName>
</protein>
<evidence type="ECO:0000313" key="3">
    <source>
        <dbReference type="Proteomes" id="UP000789375"/>
    </source>
</evidence>
<evidence type="ECO:0000256" key="1">
    <source>
        <dbReference type="SAM" id="MobiDB-lite"/>
    </source>
</evidence>
<dbReference type="GO" id="GO:0008270">
    <property type="term" value="F:zinc ion binding"/>
    <property type="evidence" value="ECO:0007669"/>
    <property type="project" value="InterPro"/>
</dbReference>